<name>A0A3M8TNN0_9ACTN</name>
<dbReference type="PANTHER" id="PTHR37950">
    <property type="entry name" value="4-HYDROXYPHENYLACETATE CATABOLISM PROTEIN"/>
    <property type="match status" value="1"/>
</dbReference>
<protein>
    <submittedName>
        <fullName evidence="1">Isomerase</fullName>
    </submittedName>
</protein>
<gene>
    <name evidence="1" type="ORF">EEJ42_37900</name>
</gene>
<dbReference type="EMBL" id="RIBZ01000745">
    <property type="protein sequence ID" value="RNF94898.1"/>
    <property type="molecule type" value="Genomic_DNA"/>
</dbReference>
<dbReference type="GO" id="GO:0008704">
    <property type="term" value="F:5-carboxymethyl-2-hydroxymuconate delta-isomerase activity"/>
    <property type="evidence" value="ECO:0007669"/>
    <property type="project" value="InterPro"/>
</dbReference>
<keyword evidence="2" id="KW-1185">Reference proteome</keyword>
<reference evidence="1 2" key="1">
    <citation type="submission" date="2018-11" db="EMBL/GenBank/DDBJ databases">
        <title>The Potential of Streptomyces as Biocontrol Agents against the Tomato grey mould, Botrytis cinerea (Gray mold) Frontiers in Microbiology.</title>
        <authorList>
            <person name="Li D."/>
        </authorList>
    </citation>
    <scope>NUCLEOTIDE SEQUENCE [LARGE SCALE GENOMIC DNA]</scope>
    <source>
        <strain evidence="1 2">NEAU-LD23</strain>
    </source>
</reference>
<dbReference type="InterPro" id="IPR004220">
    <property type="entry name" value="5-COMe_2-OHmuconate_Isoase"/>
</dbReference>
<dbReference type="AlphaFoldDB" id="A0A3M8TNN0"/>
<accession>A0A3M8TNN0</accession>
<evidence type="ECO:0000313" key="1">
    <source>
        <dbReference type="EMBL" id="RNF94898.1"/>
    </source>
</evidence>
<keyword evidence="1" id="KW-0413">Isomerase</keyword>
<evidence type="ECO:0000313" key="2">
    <source>
        <dbReference type="Proteomes" id="UP000275401"/>
    </source>
</evidence>
<dbReference type="PANTHER" id="PTHR37950:SF1">
    <property type="entry name" value="4-HYDROXYPHENYLACETATE CATABOLISM PROTEIN"/>
    <property type="match status" value="1"/>
</dbReference>
<organism evidence="1 2">
    <name type="scientific">Streptomyces botrytidirepellens</name>
    <dbReference type="NCBI Taxonomy" id="2486417"/>
    <lineage>
        <taxon>Bacteria</taxon>
        <taxon>Bacillati</taxon>
        <taxon>Actinomycetota</taxon>
        <taxon>Actinomycetes</taxon>
        <taxon>Kitasatosporales</taxon>
        <taxon>Streptomycetaceae</taxon>
        <taxon>Streptomyces</taxon>
    </lineage>
</organism>
<dbReference type="Proteomes" id="UP000275401">
    <property type="component" value="Unassembled WGS sequence"/>
</dbReference>
<dbReference type="RefSeq" id="WP_123106718.1">
    <property type="nucleotide sequence ID" value="NZ_RIBZ01000745.1"/>
</dbReference>
<dbReference type="SUPFAM" id="SSF55331">
    <property type="entry name" value="Tautomerase/MIF"/>
    <property type="match status" value="1"/>
</dbReference>
<proteinExistence type="predicted"/>
<dbReference type="Gene3D" id="3.30.429.10">
    <property type="entry name" value="Macrophage Migration Inhibitory Factor"/>
    <property type="match status" value="1"/>
</dbReference>
<sequence>MPHIVVEYSDTLTDAFDRQGFGTALHPVVAKTIDTAVAGCKTRFRRIEEAVIADGAPHLAMIHIEVAILSGRDAGTKAELSRAVLDVARAHVAPVPGLTVQTTVNITDLDRAWYAKHEEATPPAS</sequence>
<comment type="caution">
    <text evidence="1">The sequence shown here is derived from an EMBL/GenBank/DDBJ whole genome shotgun (WGS) entry which is preliminary data.</text>
</comment>
<dbReference type="InterPro" id="IPR014347">
    <property type="entry name" value="Tautomerase/MIF_sf"/>
</dbReference>
<dbReference type="Pfam" id="PF02962">
    <property type="entry name" value="CHMI"/>
    <property type="match status" value="1"/>
</dbReference>